<gene>
    <name evidence="1" type="ORF">E2C01_063394</name>
</gene>
<keyword evidence="2" id="KW-1185">Reference proteome</keyword>
<accession>A0A5B7HHG7</accession>
<dbReference type="EMBL" id="VSRR010028974">
    <property type="protein sequence ID" value="MPC69179.1"/>
    <property type="molecule type" value="Genomic_DNA"/>
</dbReference>
<protein>
    <submittedName>
        <fullName evidence="1">Uncharacterized protein</fullName>
    </submittedName>
</protein>
<dbReference type="PANTHER" id="PTHR34239:SF2">
    <property type="entry name" value="TRANSPOSABLE ELEMENT P TRANSPOSASE_THAP9 CONSERVED DOMAIN-CONTAINING PROTEIN"/>
    <property type="match status" value="1"/>
</dbReference>
<name>A0A5B7HHG7_PORTR</name>
<organism evidence="1 2">
    <name type="scientific">Portunus trituberculatus</name>
    <name type="common">Swimming crab</name>
    <name type="synonym">Neptunus trituberculatus</name>
    <dbReference type="NCBI Taxonomy" id="210409"/>
    <lineage>
        <taxon>Eukaryota</taxon>
        <taxon>Metazoa</taxon>
        <taxon>Ecdysozoa</taxon>
        <taxon>Arthropoda</taxon>
        <taxon>Crustacea</taxon>
        <taxon>Multicrustacea</taxon>
        <taxon>Malacostraca</taxon>
        <taxon>Eumalacostraca</taxon>
        <taxon>Eucarida</taxon>
        <taxon>Decapoda</taxon>
        <taxon>Pleocyemata</taxon>
        <taxon>Brachyura</taxon>
        <taxon>Eubrachyura</taxon>
        <taxon>Portunoidea</taxon>
        <taxon>Portunidae</taxon>
        <taxon>Portuninae</taxon>
        <taxon>Portunus</taxon>
    </lineage>
</organism>
<dbReference type="OrthoDB" id="7701249at2759"/>
<evidence type="ECO:0000313" key="2">
    <source>
        <dbReference type="Proteomes" id="UP000324222"/>
    </source>
</evidence>
<evidence type="ECO:0000313" key="1">
    <source>
        <dbReference type="EMBL" id="MPC69179.1"/>
    </source>
</evidence>
<dbReference type="Proteomes" id="UP000324222">
    <property type="component" value="Unassembled WGS sequence"/>
</dbReference>
<dbReference type="AlphaFoldDB" id="A0A5B7HHG7"/>
<reference evidence="1 2" key="1">
    <citation type="submission" date="2019-05" db="EMBL/GenBank/DDBJ databases">
        <title>Another draft genome of Portunus trituberculatus and its Hox gene families provides insights of decapod evolution.</title>
        <authorList>
            <person name="Jeong J.-H."/>
            <person name="Song I."/>
            <person name="Kim S."/>
            <person name="Choi T."/>
            <person name="Kim D."/>
            <person name="Ryu S."/>
            <person name="Kim W."/>
        </authorList>
    </citation>
    <scope>NUCLEOTIDE SEQUENCE [LARGE SCALE GENOMIC DNA]</scope>
    <source>
        <tissue evidence="1">Muscle</tissue>
    </source>
</reference>
<dbReference type="PANTHER" id="PTHR34239">
    <property type="entry name" value="APPLE DOMAIN-CONTAINING PROTEIN"/>
    <property type="match status" value="1"/>
</dbReference>
<proteinExistence type="predicted"/>
<sequence>MSDVLGGSLGKQLNDSDSQPDSVLLQCARAYGPVDKVSAGIDKHVADMVNHVFDNRLREEEYKEILDDVSTKRPDNCHALTPMDCNSQVLDALKTDAKKPDFRIKDVARRFTIKREINQKYVHLCSDKVPMTRLLFGDDVSQSAKHIEESKKLRSKIAPRKPLPTWKFGASKRRAISSRVSLMILSFATVLLMDVVRVCLPLLTCSGN</sequence>
<comment type="caution">
    <text evidence="1">The sequence shown here is derived from an EMBL/GenBank/DDBJ whole genome shotgun (WGS) entry which is preliminary data.</text>
</comment>